<reference evidence="1" key="2">
    <citation type="submission" date="2017-06" db="EMBL/GenBank/DDBJ databases">
        <title>WGS assembly of Brachypodium distachyon.</title>
        <authorList>
            <consortium name="The International Brachypodium Initiative"/>
            <person name="Lucas S."/>
            <person name="Harmon-Smith M."/>
            <person name="Lail K."/>
            <person name="Tice H."/>
            <person name="Grimwood J."/>
            <person name="Bruce D."/>
            <person name="Barry K."/>
            <person name="Shu S."/>
            <person name="Lindquist E."/>
            <person name="Wang M."/>
            <person name="Pitluck S."/>
            <person name="Vogel J.P."/>
            <person name="Garvin D.F."/>
            <person name="Mockler T.C."/>
            <person name="Schmutz J."/>
            <person name="Rokhsar D."/>
            <person name="Bevan M.W."/>
        </authorList>
    </citation>
    <scope>NUCLEOTIDE SEQUENCE</scope>
    <source>
        <strain evidence="1">Bd21</strain>
    </source>
</reference>
<evidence type="ECO:0000313" key="2">
    <source>
        <dbReference type="EnsemblPlants" id="PNT66359"/>
    </source>
</evidence>
<dbReference type="Proteomes" id="UP000008810">
    <property type="component" value="Chromosome 3"/>
</dbReference>
<name>A0A2K2CWF0_BRADI</name>
<accession>A0A2K2CWF0</accession>
<keyword evidence="3" id="KW-1185">Reference proteome</keyword>
<organism evidence="1">
    <name type="scientific">Brachypodium distachyon</name>
    <name type="common">Purple false brome</name>
    <name type="synonym">Trachynia distachya</name>
    <dbReference type="NCBI Taxonomy" id="15368"/>
    <lineage>
        <taxon>Eukaryota</taxon>
        <taxon>Viridiplantae</taxon>
        <taxon>Streptophyta</taxon>
        <taxon>Embryophyta</taxon>
        <taxon>Tracheophyta</taxon>
        <taxon>Spermatophyta</taxon>
        <taxon>Magnoliopsida</taxon>
        <taxon>Liliopsida</taxon>
        <taxon>Poales</taxon>
        <taxon>Poaceae</taxon>
        <taxon>BOP clade</taxon>
        <taxon>Pooideae</taxon>
        <taxon>Stipodae</taxon>
        <taxon>Brachypodieae</taxon>
        <taxon>Brachypodium</taxon>
    </lineage>
</organism>
<sequence length="160" mass="18412">MPYVRRPMPVASRRRSTFKLRRRRRLVEVSTNTVLSAQLLINQGQAAGRTLSWIIRRRPPLSPLWLLQPAILRPLQPIQLRRRRRRRVRLHLLWTLTTRKGMDRKAELLINHAPAAAAAAAAKLSCYVHGSHRRPDEMYQSPGLLLHGGTLRVCLVLSQS</sequence>
<evidence type="ECO:0000313" key="1">
    <source>
        <dbReference type="EMBL" id="PNT66359.1"/>
    </source>
</evidence>
<protein>
    <submittedName>
        <fullName evidence="1 2">Uncharacterized protein</fullName>
    </submittedName>
</protein>
<reference evidence="2" key="3">
    <citation type="submission" date="2018-08" db="UniProtKB">
        <authorList>
            <consortium name="EnsemblPlants"/>
        </authorList>
    </citation>
    <scope>IDENTIFICATION</scope>
    <source>
        <strain evidence="2">cv. Bd21</strain>
    </source>
</reference>
<dbReference type="EnsemblPlants" id="PNT66359">
    <property type="protein sequence ID" value="PNT66359"/>
    <property type="gene ID" value="BRADI_3g10597v3"/>
</dbReference>
<evidence type="ECO:0000313" key="3">
    <source>
        <dbReference type="Proteomes" id="UP000008810"/>
    </source>
</evidence>
<dbReference type="Gramene" id="PNT66359">
    <property type="protein sequence ID" value="PNT66359"/>
    <property type="gene ID" value="BRADI_3g10597v3"/>
</dbReference>
<reference evidence="1 2" key="1">
    <citation type="journal article" date="2010" name="Nature">
        <title>Genome sequencing and analysis of the model grass Brachypodium distachyon.</title>
        <authorList>
            <consortium name="International Brachypodium Initiative"/>
        </authorList>
    </citation>
    <scope>NUCLEOTIDE SEQUENCE [LARGE SCALE GENOMIC DNA]</scope>
    <source>
        <strain evidence="1 2">Bd21</strain>
    </source>
</reference>
<proteinExistence type="predicted"/>
<dbReference type="EMBL" id="CM000882">
    <property type="protein sequence ID" value="PNT66359.1"/>
    <property type="molecule type" value="Genomic_DNA"/>
</dbReference>
<dbReference type="InParanoid" id="A0A2K2CWF0"/>
<gene>
    <name evidence="1" type="ORF">BRADI_3g10597v3</name>
</gene>
<dbReference type="AlphaFoldDB" id="A0A2K2CWF0"/>